<accession>A0A6C0EAV0</accession>
<dbReference type="EMBL" id="MN739746">
    <property type="protein sequence ID" value="QHT24505.1"/>
    <property type="molecule type" value="Genomic_DNA"/>
</dbReference>
<name>A0A6C0EAV0_9ZZZZ</name>
<dbReference type="AlphaFoldDB" id="A0A6C0EAV0"/>
<evidence type="ECO:0000256" key="1">
    <source>
        <dbReference type="SAM" id="Phobius"/>
    </source>
</evidence>
<reference evidence="2" key="1">
    <citation type="journal article" date="2020" name="Nature">
        <title>Giant virus diversity and host interactions through global metagenomics.</title>
        <authorList>
            <person name="Schulz F."/>
            <person name="Roux S."/>
            <person name="Paez-Espino D."/>
            <person name="Jungbluth S."/>
            <person name="Walsh D.A."/>
            <person name="Denef V.J."/>
            <person name="McMahon K.D."/>
            <person name="Konstantinidis K.T."/>
            <person name="Eloe-Fadrosh E.A."/>
            <person name="Kyrpides N.C."/>
            <person name="Woyke T."/>
        </authorList>
    </citation>
    <scope>NUCLEOTIDE SEQUENCE</scope>
    <source>
        <strain evidence="2">GVMAG-M-3300023179-150</strain>
    </source>
</reference>
<protein>
    <submittedName>
        <fullName evidence="2">Uncharacterized protein</fullName>
    </submittedName>
</protein>
<keyword evidence="1" id="KW-0472">Membrane</keyword>
<keyword evidence="1" id="KW-1133">Transmembrane helix</keyword>
<organism evidence="2">
    <name type="scientific">viral metagenome</name>
    <dbReference type="NCBI Taxonomy" id="1070528"/>
    <lineage>
        <taxon>unclassified sequences</taxon>
        <taxon>metagenomes</taxon>
        <taxon>organismal metagenomes</taxon>
    </lineage>
</organism>
<feature type="transmembrane region" description="Helical" evidence="1">
    <location>
        <begin position="6"/>
        <end position="26"/>
    </location>
</feature>
<keyword evidence="1" id="KW-0812">Transmembrane</keyword>
<proteinExistence type="predicted"/>
<sequence length="171" mass="19970">MLNNFSEVLTLLLLGYVLYIIIYNGFGDKNKEGFENVMESPPEYDPNDPEVFNKPYDKSKIIDGKYSDSINLREPIKYELENIKKEDSYMSRPYRLDKKSILKSTDVDNKYLKKEDSDLGNLNFLYPKNHSQTDFSGIHSKQKNVHLRADPPNPRSDQKPFTIKIIKNKNN</sequence>
<evidence type="ECO:0000313" key="2">
    <source>
        <dbReference type="EMBL" id="QHT24505.1"/>
    </source>
</evidence>